<dbReference type="Pfam" id="PF13354">
    <property type="entry name" value="Beta-lactamase2"/>
    <property type="match status" value="1"/>
</dbReference>
<comment type="caution">
    <text evidence="2">The sequence shown here is derived from an EMBL/GenBank/DDBJ whole genome shotgun (WGS) entry which is preliminary data.</text>
</comment>
<proteinExistence type="predicted"/>
<sequence>MVGVGMTHGDGGAKSLAGAFLDSADSKASPTPTGPTPEELAAAARAKQVKALDAALTKYAATVPEFSVAVLDKKTGQKYSFRGTEKYETASVVKVQVLACLLLTAQDKSRDLTATELSLAKRMIRLSDNDATTSLFAKLGKAPGITKCNKRLGLTQTTVNSAWGLTRTTVDDQVKLLSELVDTKGPLDTDSRDLAYTLMSTVDAAQDWGVPAAATTGDKFTVKNGWLPRSTEGNRWIINTVGRLTGDDTDVSIAVLSHNHASMSGGISVVEQAAKITRQYLKY</sequence>
<keyword evidence="3" id="KW-1185">Reference proteome</keyword>
<dbReference type="PANTHER" id="PTHR35333:SF3">
    <property type="entry name" value="BETA-LACTAMASE-TYPE TRANSPEPTIDASE FOLD CONTAINING PROTEIN"/>
    <property type="match status" value="1"/>
</dbReference>
<protein>
    <recommendedName>
        <fullName evidence="1">Beta-lactamase class A catalytic domain-containing protein</fullName>
    </recommendedName>
</protein>
<gene>
    <name evidence="2" type="ORF">Adu01nite_34370</name>
</gene>
<dbReference type="SUPFAM" id="SSF56601">
    <property type="entry name" value="beta-lactamase/transpeptidase-like"/>
    <property type="match status" value="1"/>
</dbReference>
<evidence type="ECO:0000313" key="3">
    <source>
        <dbReference type="Proteomes" id="UP000637628"/>
    </source>
</evidence>
<evidence type="ECO:0000259" key="1">
    <source>
        <dbReference type="Pfam" id="PF13354"/>
    </source>
</evidence>
<dbReference type="Gene3D" id="3.40.710.10">
    <property type="entry name" value="DD-peptidase/beta-lactamase superfamily"/>
    <property type="match status" value="1"/>
</dbReference>
<dbReference type="EMBL" id="BOML01000029">
    <property type="protein sequence ID" value="GIE02087.1"/>
    <property type="molecule type" value="Genomic_DNA"/>
</dbReference>
<evidence type="ECO:0000313" key="2">
    <source>
        <dbReference type="EMBL" id="GIE02087.1"/>
    </source>
</evidence>
<feature type="domain" description="Beta-lactamase class A catalytic" evidence="1">
    <location>
        <begin position="117"/>
        <end position="228"/>
    </location>
</feature>
<dbReference type="Proteomes" id="UP000637628">
    <property type="component" value="Unassembled WGS sequence"/>
</dbReference>
<dbReference type="InterPro" id="IPR045155">
    <property type="entry name" value="Beta-lactam_cat"/>
</dbReference>
<name>A0ABQ3YWX4_9ACTN</name>
<accession>A0ABQ3YWX4</accession>
<dbReference type="InterPro" id="IPR000871">
    <property type="entry name" value="Beta-lactam_class-A"/>
</dbReference>
<dbReference type="InterPro" id="IPR012338">
    <property type="entry name" value="Beta-lactam/transpept-like"/>
</dbReference>
<reference evidence="2 3" key="1">
    <citation type="submission" date="2021-01" db="EMBL/GenBank/DDBJ databases">
        <title>Whole genome shotgun sequence of Actinoplanes durhamensis NBRC 14914.</title>
        <authorList>
            <person name="Komaki H."/>
            <person name="Tamura T."/>
        </authorList>
    </citation>
    <scope>NUCLEOTIDE SEQUENCE [LARGE SCALE GENOMIC DNA]</scope>
    <source>
        <strain evidence="2 3">NBRC 14914</strain>
    </source>
</reference>
<organism evidence="2 3">
    <name type="scientific">Paractinoplanes durhamensis</name>
    <dbReference type="NCBI Taxonomy" id="113563"/>
    <lineage>
        <taxon>Bacteria</taxon>
        <taxon>Bacillati</taxon>
        <taxon>Actinomycetota</taxon>
        <taxon>Actinomycetes</taxon>
        <taxon>Micromonosporales</taxon>
        <taxon>Micromonosporaceae</taxon>
        <taxon>Paractinoplanes</taxon>
    </lineage>
</organism>
<dbReference type="PANTHER" id="PTHR35333">
    <property type="entry name" value="BETA-LACTAMASE"/>
    <property type="match status" value="1"/>
</dbReference>